<gene>
    <name evidence="2" type="ORF">SLEP1_g51457</name>
</gene>
<sequence length="293" mass="33362">MEFGGKNRQKKPFFCQLASLFKRRQHHEVENSRAKEEVKACRSDQDNGCFGVADPAIDREASAYIDKAVSLIHQALDEVTFEKVSNATTAKQLWEKLQAACKGKEKAKKVCLQNLRGEFEVVQMNETEKVSDYISRVMGIASQMRRLDEEVTNLRIIEKIVGSVIEKFDYVVTAIEESKDLEGMTVEELSGSLEAHEEKLNRRKKEPVEFGNNVKANFSQDEDKEVNEEVEATLLLACEEMKNEDKHSWYLDTGASNHMCRNKELFVELDEKVGGNITFGDSSKIPVRVKVKF</sequence>
<dbReference type="AlphaFoldDB" id="A0AAV5M3B9"/>
<dbReference type="InterPro" id="IPR054722">
    <property type="entry name" value="PolX-like_BBD"/>
</dbReference>
<evidence type="ECO:0000313" key="3">
    <source>
        <dbReference type="Proteomes" id="UP001054252"/>
    </source>
</evidence>
<reference evidence="2 3" key="1">
    <citation type="journal article" date="2021" name="Commun. Biol.">
        <title>The genome of Shorea leprosula (Dipterocarpaceae) highlights the ecological relevance of drought in aseasonal tropical rainforests.</title>
        <authorList>
            <person name="Ng K.K.S."/>
            <person name="Kobayashi M.J."/>
            <person name="Fawcett J.A."/>
            <person name="Hatakeyama M."/>
            <person name="Paape T."/>
            <person name="Ng C.H."/>
            <person name="Ang C.C."/>
            <person name="Tnah L.H."/>
            <person name="Lee C.T."/>
            <person name="Nishiyama T."/>
            <person name="Sese J."/>
            <person name="O'Brien M.J."/>
            <person name="Copetti D."/>
            <person name="Mohd Noor M.I."/>
            <person name="Ong R.C."/>
            <person name="Putra M."/>
            <person name="Sireger I.Z."/>
            <person name="Indrioko S."/>
            <person name="Kosugi Y."/>
            <person name="Izuno A."/>
            <person name="Isagi Y."/>
            <person name="Lee S.L."/>
            <person name="Shimizu K.K."/>
        </authorList>
    </citation>
    <scope>NUCLEOTIDE SEQUENCE [LARGE SCALE GENOMIC DNA]</scope>
    <source>
        <strain evidence="2">214</strain>
    </source>
</reference>
<dbReference type="PANTHER" id="PTHR35317:SF28">
    <property type="entry name" value="ZINC FINGER, CCHC-TYPE, RIBONUCLEASE H-LIKE DOMAIN, GAG-PRE-INTEGRASE DOMAIN PROTEIN-RELATED"/>
    <property type="match status" value="1"/>
</dbReference>
<dbReference type="Pfam" id="PF14223">
    <property type="entry name" value="Retrotran_gag_2"/>
    <property type="match status" value="1"/>
</dbReference>
<dbReference type="PANTHER" id="PTHR35317">
    <property type="entry name" value="OS04G0629600 PROTEIN"/>
    <property type="match status" value="1"/>
</dbReference>
<protein>
    <recommendedName>
        <fullName evidence="1">Retrovirus-related Pol polyprotein from transposon TNT 1-94-like beta-barrel domain-containing protein</fullName>
    </recommendedName>
</protein>
<name>A0AAV5M3B9_9ROSI</name>
<dbReference type="Proteomes" id="UP001054252">
    <property type="component" value="Unassembled WGS sequence"/>
</dbReference>
<comment type="caution">
    <text evidence="2">The sequence shown here is derived from an EMBL/GenBank/DDBJ whole genome shotgun (WGS) entry which is preliminary data.</text>
</comment>
<dbReference type="Pfam" id="PF22936">
    <property type="entry name" value="Pol_BBD"/>
    <property type="match status" value="1"/>
</dbReference>
<accession>A0AAV5M3B9</accession>
<feature type="domain" description="Retrovirus-related Pol polyprotein from transposon TNT 1-94-like beta-barrel" evidence="1">
    <location>
        <begin position="249"/>
        <end position="288"/>
    </location>
</feature>
<evidence type="ECO:0000259" key="1">
    <source>
        <dbReference type="Pfam" id="PF22936"/>
    </source>
</evidence>
<keyword evidence="3" id="KW-1185">Reference proteome</keyword>
<dbReference type="EMBL" id="BPVZ01000178">
    <property type="protein sequence ID" value="GKV44260.1"/>
    <property type="molecule type" value="Genomic_DNA"/>
</dbReference>
<proteinExistence type="predicted"/>
<evidence type="ECO:0000313" key="2">
    <source>
        <dbReference type="EMBL" id="GKV44260.1"/>
    </source>
</evidence>
<organism evidence="2 3">
    <name type="scientific">Rubroshorea leprosula</name>
    <dbReference type="NCBI Taxonomy" id="152421"/>
    <lineage>
        <taxon>Eukaryota</taxon>
        <taxon>Viridiplantae</taxon>
        <taxon>Streptophyta</taxon>
        <taxon>Embryophyta</taxon>
        <taxon>Tracheophyta</taxon>
        <taxon>Spermatophyta</taxon>
        <taxon>Magnoliopsida</taxon>
        <taxon>eudicotyledons</taxon>
        <taxon>Gunneridae</taxon>
        <taxon>Pentapetalae</taxon>
        <taxon>rosids</taxon>
        <taxon>malvids</taxon>
        <taxon>Malvales</taxon>
        <taxon>Dipterocarpaceae</taxon>
        <taxon>Rubroshorea</taxon>
    </lineage>
</organism>